<evidence type="ECO:0000313" key="3">
    <source>
        <dbReference type="EMBL" id="KAA8911844.1"/>
    </source>
</evidence>
<keyword evidence="1" id="KW-0472">Membrane</keyword>
<evidence type="ECO:0000313" key="4">
    <source>
        <dbReference type="Proteomes" id="UP000326924"/>
    </source>
</evidence>
<keyword evidence="1" id="KW-1133">Transmembrane helix</keyword>
<dbReference type="PANTHER" id="PTHR13527:SF0">
    <property type="entry name" value="SAYSVFN DOMAIN-CONTAINING PROTEIN 1"/>
    <property type="match status" value="1"/>
</dbReference>
<dbReference type="PANTHER" id="PTHR13527">
    <property type="entry name" value="SAYSVFN DOMAIN-CONTAINING PROTEIN 1"/>
    <property type="match status" value="1"/>
</dbReference>
<gene>
    <name evidence="3" type="ORF">FN846DRAFT_904045</name>
</gene>
<dbReference type="AlphaFoldDB" id="A0A5J5F5C0"/>
<evidence type="ECO:0000259" key="2">
    <source>
        <dbReference type="Pfam" id="PF10260"/>
    </source>
</evidence>
<proteinExistence type="predicted"/>
<accession>A0A5J5F5C0</accession>
<dbReference type="Pfam" id="PF10260">
    <property type="entry name" value="SAYSvFN"/>
    <property type="match status" value="1"/>
</dbReference>
<comment type="caution">
    <text evidence="3">The sequence shown here is derived from an EMBL/GenBank/DDBJ whole genome shotgun (WGS) entry which is preliminary data.</text>
</comment>
<keyword evidence="1" id="KW-0812">Transmembrane</keyword>
<sequence length="125" mass="14431">MEQSKEKSKKKTKKPYYIKKADVDLDGYRNEIQERDPAHLLKRAAVAVKTSRQFQLFLAFQAVAVAFGIGQIMLCIGLLWMFYANTGNRKPGEKSAYSLFNENVEAIDGATNLEYLDREMRRQLY</sequence>
<dbReference type="OrthoDB" id="71310at2759"/>
<dbReference type="InterPro" id="IPR039159">
    <property type="entry name" value="SAYSD1"/>
</dbReference>
<protein>
    <recommendedName>
        <fullName evidence="2">SAYSvFN domain-containing protein</fullName>
    </recommendedName>
</protein>
<dbReference type="InParanoid" id="A0A5J5F5C0"/>
<dbReference type="InterPro" id="IPR019387">
    <property type="entry name" value="SAYSvFN_dom"/>
</dbReference>
<evidence type="ECO:0000256" key="1">
    <source>
        <dbReference type="SAM" id="Phobius"/>
    </source>
</evidence>
<name>A0A5J5F5C0_9PEZI</name>
<dbReference type="EMBL" id="VXIS01000031">
    <property type="protein sequence ID" value="KAA8911844.1"/>
    <property type="molecule type" value="Genomic_DNA"/>
</dbReference>
<feature type="domain" description="SAYSvFN" evidence="2">
    <location>
        <begin position="54"/>
        <end position="120"/>
    </location>
</feature>
<reference evidence="3 4" key="1">
    <citation type="submission" date="2019-09" db="EMBL/GenBank/DDBJ databases">
        <title>Draft genome of the ectomycorrhizal ascomycete Sphaerosporella brunnea.</title>
        <authorList>
            <consortium name="DOE Joint Genome Institute"/>
            <person name="Benucci G.M."/>
            <person name="Marozzi G."/>
            <person name="Antonielli L."/>
            <person name="Sanchez S."/>
            <person name="Marco P."/>
            <person name="Wang X."/>
            <person name="Falini L.B."/>
            <person name="Barry K."/>
            <person name="Haridas S."/>
            <person name="Lipzen A."/>
            <person name="Labutti K."/>
            <person name="Grigoriev I.V."/>
            <person name="Murat C."/>
            <person name="Martin F."/>
            <person name="Albertini E."/>
            <person name="Donnini D."/>
            <person name="Bonito G."/>
        </authorList>
    </citation>
    <scope>NUCLEOTIDE SEQUENCE [LARGE SCALE GENOMIC DNA]</scope>
    <source>
        <strain evidence="3 4">Sb_GMNB300</strain>
    </source>
</reference>
<feature type="transmembrane region" description="Helical" evidence="1">
    <location>
        <begin position="56"/>
        <end position="83"/>
    </location>
</feature>
<organism evidence="3 4">
    <name type="scientific">Sphaerosporella brunnea</name>
    <dbReference type="NCBI Taxonomy" id="1250544"/>
    <lineage>
        <taxon>Eukaryota</taxon>
        <taxon>Fungi</taxon>
        <taxon>Dikarya</taxon>
        <taxon>Ascomycota</taxon>
        <taxon>Pezizomycotina</taxon>
        <taxon>Pezizomycetes</taxon>
        <taxon>Pezizales</taxon>
        <taxon>Pyronemataceae</taxon>
        <taxon>Sphaerosporella</taxon>
    </lineage>
</organism>
<keyword evidence="4" id="KW-1185">Reference proteome</keyword>
<dbReference type="Proteomes" id="UP000326924">
    <property type="component" value="Unassembled WGS sequence"/>
</dbReference>